<dbReference type="OMA" id="YLGDTAW"/>
<dbReference type="InterPro" id="IPR017853">
    <property type="entry name" value="GH"/>
</dbReference>
<organism evidence="3 4">
    <name type="scientific">Colletotrichum gloeosporioides (strain Cg-14)</name>
    <name type="common">Anthracnose fungus</name>
    <name type="synonym">Glomerella cingulata</name>
    <dbReference type="NCBI Taxonomy" id="1237896"/>
    <lineage>
        <taxon>Eukaryota</taxon>
        <taxon>Fungi</taxon>
        <taxon>Dikarya</taxon>
        <taxon>Ascomycota</taxon>
        <taxon>Pezizomycotina</taxon>
        <taxon>Sordariomycetes</taxon>
        <taxon>Hypocreomycetidae</taxon>
        <taxon>Glomerellales</taxon>
        <taxon>Glomerellaceae</taxon>
        <taxon>Colletotrichum</taxon>
        <taxon>Colletotrichum gloeosporioides species complex</taxon>
    </lineage>
</organism>
<dbReference type="OrthoDB" id="2581507at2759"/>
<dbReference type="AlphaFoldDB" id="T0JWN0"/>
<evidence type="ECO:0000313" key="4">
    <source>
        <dbReference type="Proteomes" id="UP000015530"/>
    </source>
</evidence>
<reference evidence="4" key="1">
    <citation type="journal article" date="2013" name="Mol. Plant Microbe Interact.">
        <title>Global aspects of pacC regulation of pathogenicity genes in Colletotrichum gloeosporioides as revealed by transcriptome analysis.</title>
        <authorList>
            <person name="Alkan N."/>
            <person name="Meng X."/>
            <person name="Friedlander G."/>
            <person name="Reuveni E."/>
            <person name="Sukno S."/>
            <person name="Sherman A."/>
            <person name="Thon M."/>
            <person name="Fluhr R."/>
            <person name="Prusky D."/>
        </authorList>
    </citation>
    <scope>NUCLEOTIDE SEQUENCE [LARGE SCALE GENOMIC DNA]</scope>
    <source>
        <strain evidence="4">Cg-14</strain>
    </source>
</reference>
<comment type="caution">
    <text evidence="3">The sequence shown here is derived from an EMBL/GenBank/DDBJ whole genome shotgun (WGS) entry which is preliminary data.</text>
</comment>
<accession>T0JWN0</accession>
<protein>
    <recommendedName>
        <fullName evidence="2">Apiosidase-like catalytic domain-containing protein</fullName>
    </recommendedName>
</protein>
<evidence type="ECO:0000259" key="2">
    <source>
        <dbReference type="Pfam" id="PF13204"/>
    </source>
</evidence>
<dbReference type="PANTHER" id="PTHR37836:SF2">
    <property type="entry name" value="DUF4038 DOMAIN-CONTAINING PROTEIN"/>
    <property type="match status" value="1"/>
</dbReference>
<dbReference type="InterPro" id="IPR025277">
    <property type="entry name" value="Apiosidase-like_cat_dom"/>
</dbReference>
<dbReference type="HOGENOM" id="CLU_023504_1_0_1"/>
<evidence type="ECO:0000256" key="1">
    <source>
        <dbReference type="SAM" id="SignalP"/>
    </source>
</evidence>
<name>T0JWN0_COLGC</name>
<dbReference type="Pfam" id="PF13204">
    <property type="entry name" value="Apiosidase"/>
    <property type="match status" value="1"/>
</dbReference>
<evidence type="ECO:0000313" key="3">
    <source>
        <dbReference type="EMBL" id="EQB43829.1"/>
    </source>
</evidence>
<gene>
    <name evidence="3" type="ORF">CGLO_17474</name>
</gene>
<keyword evidence="1" id="KW-0732">Signal</keyword>
<feature type="domain" description="Apiosidase-like catalytic" evidence="2">
    <location>
        <begin position="36"/>
        <end position="418"/>
    </location>
</feature>
<dbReference type="Proteomes" id="UP000015530">
    <property type="component" value="Unassembled WGS sequence"/>
</dbReference>
<proteinExistence type="predicted"/>
<dbReference type="EMBL" id="AMYD01004160">
    <property type="protein sequence ID" value="EQB43829.1"/>
    <property type="molecule type" value="Genomic_DNA"/>
</dbReference>
<feature type="chain" id="PRO_5004566026" description="Apiosidase-like catalytic domain-containing protein" evidence="1">
    <location>
        <begin position="19"/>
        <end position="621"/>
    </location>
</feature>
<dbReference type="STRING" id="1237896.T0JWN0"/>
<dbReference type="SUPFAM" id="SSF51445">
    <property type="entry name" value="(Trans)glycosidases"/>
    <property type="match status" value="1"/>
</dbReference>
<dbReference type="PANTHER" id="PTHR37836">
    <property type="entry name" value="LMO1036 PROTEIN"/>
    <property type="match status" value="1"/>
</dbReference>
<dbReference type="Gene3D" id="3.20.20.80">
    <property type="entry name" value="Glycosidases"/>
    <property type="match status" value="1"/>
</dbReference>
<sequence length="621" mass="70021">MYFSFIILFTAFSFLALALPGISDVPWANVTISASPDRRYLYETKTGRPFFWIADTNWELFHKLNKTDVDIYLTDRAAKGFNVIQAVVLSKYNVTTIPNFYGHLAIDNADVTQPNLQYFEHVDWIVTRAAEYGILICFVPTWGRYVNWGWYGTTGYKLFDKDTAEWFGRFLGNRYPGIPKMMGGDSTGFWANNVPQARAAWREDPESDPKSHLGPIEDTRSIWAAMMRGFMEEEAKKGYDAFVTFQPTSPWIADPPTPLPYGHNYINGSLGSLSMDAVQSGHEMPDPTGVDSAFTVLRPWDSRKNYENIIQMRKEFSGPVMDVENHYEGAHDSFNTSKRVWNESDVRHGFYPALFSGACGITFGSLPVQQSYENISLIAGPEHYMPPQLGLSENASWHDALDWPGATQTGYVGHLLADLTDRQFKNLTPVRELISSPATSADDILAFEADRYIASMMTIGRFWVYSGWGDAFEVDIQALAARWDLTSTLADNIPQRDDLLAKHTSQYSNESAELTDTASAVLQSAGLGRSAMAQIEDLAKFPPFNHDTIALDTVQKDFQLSQNKFGKTPHTPSKGIRTSEEWYTRQGYQAIARVDRGYVWMDPETQGHVPVPLVYMIKKLV</sequence>
<feature type="signal peptide" evidence="1">
    <location>
        <begin position="1"/>
        <end position="18"/>
    </location>
</feature>